<evidence type="ECO:0000313" key="1">
    <source>
        <dbReference type="EMBL" id="CAD8501652.1"/>
    </source>
</evidence>
<name>A0A7S0HVR3_9EUKA</name>
<dbReference type="EMBL" id="HBEP01028766">
    <property type="protein sequence ID" value="CAD8501652.1"/>
    <property type="molecule type" value="Transcribed_RNA"/>
</dbReference>
<reference evidence="1" key="1">
    <citation type="submission" date="2021-01" db="EMBL/GenBank/DDBJ databases">
        <authorList>
            <person name="Corre E."/>
            <person name="Pelletier E."/>
            <person name="Niang G."/>
            <person name="Scheremetjew M."/>
            <person name="Finn R."/>
            <person name="Kale V."/>
            <person name="Holt S."/>
            <person name="Cochrane G."/>
            <person name="Meng A."/>
            <person name="Brown T."/>
            <person name="Cohen L."/>
        </authorList>
    </citation>
    <scope>NUCLEOTIDE SEQUENCE</scope>
    <source>
        <strain evidence="1">CCMP1374</strain>
    </source>
</reference>
<protein>
    <recommendedName>
        <fullName evidence="2">(d)CMP kinase</fullName>
    </recommendedName>
</protein>
<dbReference type="SUPFAM" id="SSF52540">
    <property type="entry name" value="P-loop containing nucleoside triphosphate hydrolases"/>
    <property type="match status" value="1"/>
</dbReference>
<gene>
    <name evidence="1" type="ORF">PANT1444_LOCUS16322</name>
</gene>
<dbReference type="InterPro" id="IPR027417">
    <property type="entry name" value="P-loop_NTPase"/>
</dbReference>
<dbReference type="AlphaFoldDB" id="A0A7S0HVR3"/>
<proteinExistence type="predicted"/>
<dbReference type="Gene3D" id="3.40.50.300">
    <property type="entry name" value="P-loop containing nucleotide triphosphate hydrolases"/>
    <property type="match status" value="1"/>
</dbReference>
<evidence type="ECO:0008006" key="2">
    <source>
        <dbReference type="Google" id="ProtNLM"/>
    </source>
</evidence>
<sequence>MGAGAKLCKVVGTVSAGAVFYYLYETYVAGKKVVTLAVLEASDDSTTNGIIAAFKSDATFVSLAQAETSGILGRDKEDGDKLADGIALAVQKGVLPAEPPVEPVMKIDVLGKSADAVAAEIIRQLGDAPAAGCVLVLQGLSGTGKGTTVDKLKAKLPKAVAWSNGNVFRSLTLLAVTRCEADGKEFSEAVLTAPFLKDCMACLSFGKFGGEFDIAIKGYGLDLKVSEVANTVLKEPKVGKNIPTVAKMTQGEVVSFAAGAAAKMRADGCNVLVEGREQTLDHVRTQHRFELTLSEPLLIGMRRAAQRMLGAAQKRVAAGEKPDDVTPMLAEELAKISQA</sequence>
<accession>A0A7S0HVR3</accession>
<organism evidence="1">
    <name type="scientific">Phaeocystis antarctica</name>
    <dbReference type="NCBI Taxonomy" id="33657"/>
    <lineage>
        <taxon>Eukaryota</taxon>
        <taxon>Haptista</taxon>
        <taxon>Haptophyta</taxon>
        <taxon>Prymnesiophyceae</taxon>
        <taxon>Phaeocystales</taxon>
        <taxon>Phaeocystaceae</taxon>
        <taxon>Phaeocystis</taxon>
    </lineage>
</organism>